<dbReference type="AlphaFoldDB" id="A0A1L4D0T8"/>
<dbReference type="Gene3D" id="3.40.91.30">
    <property type="match status" value="1"/>
</dbReference>
<keyword evidence="2" id="KW-1133">Transmembrane helix</keyword>
<gene>
    <name evidence="3" type="ORF">AXG55_07900</name>
</gene>
<dbReference type="EMBL" id="CP017834">
    <property type="protein sequence ID" value="APJ03832.1"/>
    <property type="molecule type" value="Genomic_DNA"/>
</dbReference>
<dbReference type="Proteomes" id="UP000184731">
    <property type="component" value="Chromosome"/>
</dbReference>
<feature type="transmembrane region" description="Helical" evidence="2">
    <location>
        <begin position="73"/>
        <end position="100"/>
    </location>
</feature>
<feature type="transmembrane region" description="Helical" evidence="2">
    <location>
        <begin position="42"/>
        <end position="61"/>
    </location>
</feature>
<dbReference type="KEGG" id="saqi:AXG55_07900"/>
<evidence type="ECO:0000256" key="1">
    <source>
        <dbReference type="SAM" id="MobiDB-lite"/>
    </source>
</evidence>
<protein>
    <submittedName>
        <fullName evidence="3">Uncharacterized protein</fullName>
    </submittedName>
</protein>
<keyword evidence="2" id="KW-0812">Transmembrane</keyword>
<feature type="transmembrane region" description="Helical" evidence="2">
    <location>
        <begin position="13"/>
        <end position="35"/>
    </location>
</feature>
<evidence type="ECO:0000256" key="2">
    <source>
        <dbReference type="SAM" id="Phobius"/>
    </source>
</evidence>
<feature type="region of interest" description="Disordered" evidence="1">
    <location>
        <begin position="115"/>
        <end position="141"/>
    </location>
</feature>
<dbReference type="RefSeq" id="WP_148697575.1">
    <property type="nucleotide sequence ID" value="NZ_CP017834.1"/>
</dbReference>
<keyword evidence="2" id="KW-0472">Membrane</keyword>
<name>A0A1L4D0T8_9BACT</name>
<sequence length="278" mass="33144">MLPRYLQEYLSNISVYFILEIFTLNTIVFLFIFFYSLRNEKLNIKIINIILNLSIITSYLVQTKEKLNIFSDLFFIVFIIFTSHIITKLIIILNICFITSKNFFISTKKRYSNLNDKNQKNNSQAKTITVNSPKRTSPYGTPQIMTSFGLKVRSKSEVFIAEKLYEKKINFKYEQPLSAGEKTYYPDFTIYLGNKEFYWEHFGMLSDENYALKTEIKIKWYKKHFPDRLIWTQEDSNLVPQIHEIAECMAKSKRLPRHFPHLPKFRESEGHAFQNRRT</sequence>
<dbReference type="STRING" id="1915309.AXG55_07900"/>
<organism evidence="3 4">
    <name type="scientific">Silvanigrella aquatica</name>
    <dbReference type="NCBI Taxonomy" id="1915309"/>
    <lineage>
        <taxon>Bacteria</taxon>
        <taxon>Pseudomonadati</taxon>
        <taxon>Bdellovibrionota</taxon>
        <taxon>Oligoflexia</taxon>
        <taxon>Silvanigrellales</taxon>
        <taxon>Silvanigrellaceae</taxon>
        <taxon>Silvanigrella</taxon>
    </lineage>
</organism>
<reference evidence="3 4" key="1">
    <citation type="submission" date="2016-10" db="EMBL/GenBank/DDBJ databases">
        <title>Silvanigrella aquatica sp. nov., isolated from a freshwater lake located in the Black Forest, Germany, description of Silvanigrellaceae fam. nov., Silvanigrellales ord. nov., reclassification of the order Bdellovibrionales in the class Oligoflexia, reclassification of the families Bacteriovoracaceae and Halobacteriovoraceae in the new order Bacteriovoracales ord. nov., and reclassification of the family Pseudobacteriovoracaceae in the order Oligoflexiales.</title>
        <authorList>
            <person name="Hahn M.W."/>
            <person name="Schmidt J."/>
            <person name="Koll U."/>
            <person name="Rohde M."/>
            <person name="Verbag S."/>
            <person name="Pitt A."/>
            <person name="Nakai R."/>
            <person name="Naganuma T."/>
            <person name="Lang E."/>
        </authorList>
    </citation>
    <scope>NUCLEOTIDE SEQUENCE [LARGE SCALE GENOMIC DNA]</scope>
    <source>
        <strain evidence="3 4">MWH-Nonnen-W8red</strain>
    </source>
</reference>
<keyword evidence="4" id="KW-1185">Reference proteome</keyword>
<evidence type="ECO:0000313" key="3">
    <source>
        <dbReference type="EMBL" id="APJ03832.1"/>
    </source>
</evidence>
<dbReference type="OrthoDB" id="1826980at2"/>
<accession>A0A1L4D0T8</accession>
<evidence type="ECO:0000313" key="4">
    <source>
        <dbReference type="Proteomes" id="UP000184731"/>
    </source>
</evidence>
<proteinExistence type="predicted"/>